<reference evidence="3" key="1">
    <citation type="submission" date="2019-11" db="EMBL/GenBank/DDBJ databases">
        <title>The nuclear and mitochondrial genomes of Frieseomelitta varia - a highly eusocial stingless bee (Meliponini) with a permanently sterile worker caste.</title>
        <authorList>
            <person name="Freitas F.C.P."/>
            <person name="Lourenco A.P."/>
            <person name="Nunes F.M.F."/>
            <person name="Paschoal A.R."/>
            <person name="Abreu F.C.P."/>
            <person name="Barbin F.O."/>
            <person name="Bataglia L."/>
            <person name="Cardoso-Junior C.A.M."/>
            <person name="Cervoni M.S."/>
            <person name="Silva S.R."/>
            <person name="Dalarmi F."/>
            <person name="Del Lama M.A."/>
            <person name="Depintor T.S."/>
            <person name="Ferreira K.M."/>
            <person name="Goria P.S."/>
            <person name="Jaskot M.C."/>
            <person name="Lago D.C."/>
            <person name="Luna-Lucena D."/>
            <person name="Moda L.M."/>
            <person name="Nascimento L."/>
            <person name="Pedrino M."/>
            <person name="Rabico F.O."/>
            <person name="Sanches F.C."/>
            <person name="Santos D.E."/>
            <person name="Santos C.G."/>
            <person name="Vieira J."/>
            <person name="Lopes T.F."/>
            <person name="Barchuk A.R."/>
            <person name="Hartfelder K."/>
            <person name="Simoes Z.L.P."/>
            <person name="Bitondi M.M.G."/>
            <person name="Pinheiro D.G."/>
        </authorList>
    </citation>
    <scope>NUCLEOTIDE SEQUENCE</scope>
    <source>
        <strain evidence="3">USP_RPSP 00005682</strain>
        <tissue evidence="3">Whole individual</tissue>
    </source>
</reference>
<evidence type="ECO:0000259" key="2">
    <source>
        <dbReference type="PROSITE" id="PS51339"/>
    </source>
</evidence>
<dbReference type="GO" id="GO:0005737">
    <property type="term" value="C:cytoplasm"/>
    <property type="evidence" value="ECO:0007669"/>
    <property type="project" value="TreeGrafter"/>
</dbReference>
<name>A0A833WC27_9HYME</name>
<dbReference type="EMBL" id="WNWW01000255">
    <property type="protein sequence ID" value="KAF3427363.1"/>
    <property type="molecule type" value="Genomic_DNA"/>
</dbReference>
<dbReference type="PANTHER" id="PTHR10807:SF110">
    <property type="entry name" value="FI17948P1"/>
    <property type="match status" value="1"/>
</dbReference>
<dbReference type="InterPro" id="IPR010569">
    <property type="entry name" value="Myotubularin-like_Pase_dom"/>
</dbReference>
<dbReference type="InterPro" id="IPR022587">
    <property type="entry name" value="MTMR12-like_C"/>
</dbReference>
<comment type="similarity">
    <text evidence="1">Belongs to the protein-tyrosine phosphatase family. Non-receptor class myotubularin subfamily.</text>
</comment>
<organism evidence="3 4">
    <name type="scientific">Frieseomelitta varia</name>
    <dbReference type="NCBI Taxonomy" id="561572"/>
    <lineage>
        <taxon>Eukaryota</taxon>
        <taxon>Metazoa</taxon>
        <taxon>Ecdysozoa</taxon>
        <taxon>Arthropoda</taxon>
        <taxon>Hexapoda</taxon>
        <taxon>Insecta</taxon>
        <taxon>Pterygota</taxon>
        <taxon>Neoptera</taxon>
        <taxon>Endopterygota</taxon>
        <taxon>Hymenoptera</taxon>
        <taxon>Apocrita</taxon>
        <taxon>Aculeata</taxon>
        <taxon>Apoidea</taxon>
        <taxon>Anthophila</taxon>
        <taxon>Apidae</taxon>
        <taxon>Frieseomelitta</taxon>
    </lineage>
</organism>
<dbReference type="InterPro" id="IPR029021">
    <property type="entry name" value="Prot-tyrosine_phosphatase-like"/>
</dbReference>
<sequence>MPCPNKGWPDNERSTLHDAKSHISHQSAAIVQAFAMESKSCNNFISYVELEEHEMQNLEFGILYIFLSYVQVQDISVKFNDSSTNYVQPLGSSRRNSLSENNIKLLPGESFVTKAQNVLMFSPVSDLNQGTSGILSVTNFKLTFVTTDETNGDDVTRQQNHLYGYMDTCLTNIEDIYVTVGDKKRKLLPGNIVPSKVKGIFIICKMWILEFTNVVVLFQIFTHRRWEKSVASIVTLCFPQQARPVIWLRLSVSISDKEAYYSSLDKAVRLFRDISDWHNELERTIRNEKFRKCWRLSTVNVDFKLCRSLSRYIIIPASITDSQLIDAAKRFQGNRPPIWSWSNARGAALVKMPELSPLVTNRIQENIMFENVRKSHPQKMPPVVLELNKGISVKLIAIAFSKFASLCSPENIRQFWLQDNNFYSLVENTKWLKYVSYCLQKAVEACEHLHLGLSVILQGNDATINQSFVRRPSTNLVFLEGAGTDLCCIVSSLVQLLLDPYFRTINGFQSLLQKEWVASGHPFCDRLGHICKRTSEKSPLLLLYLDCVWQLSQQFPAEFEFTETYLTTLWDAAHVSIFDTFIFNCEKDRVAAATDPDRPLVLRSVWDWREQFNEQDILLFDNPLYNPHEADSKEKHVIKPLYNVANLELWSQCYFRWIPTLEIHNGGQNHIELYARLLRNDVNQLKMSINGNCGSPIDKSNSCSVQMNIDSFYPFSNRKSGNIVSTPIMNSSILATKSLLEAQSLITATD</sequence>
<dbReference type="PANTHER" id="PTHR10807">
    <property type="entry name" value="MYOTUBULARIN-RELATED"/>
    <property type="match status" value="1"/>
</dbReference>
<dbReference type="GO" id="GO:0046856">
    <property type="term" value="P:phosphatidylinositol dephosphorylation"/>
    <property type="evidence" value="ECO:0007669"/>
    <property type="project" value="TreeGrafter"/>
</dbReference>
<evidence type="ECO:0000256" key="1">
    <source>
        <dbReference type="ARBA" id="ARBA00007471"/>
    </source>
</evidence>
<dbReference type="GO" id="GO:0016020">
    <property type="term" value="C:membrane"/>
    <property type="evidence" value="ECO:0007669"/>
    <property type="project" value="TreeGrafter"/>
</dbReference>
<dbReference type="CDD" id="cd14537">
    <property type="entry name" value="PTP-MTMR10-like"/>
    <property type="match status" value="1"/>
</dbReference>
<feature type="domain" description="Myotubularin phosphatase" evidence="2">
    <location>
        <begin position="271"/>
        <end position="654"/>
    </location>
</feature>
<dbReference type="SUPFAM" id="SSF50729">
    <property type="entry name" value="PH domain-like"/>
    <property type="match status" value="1"/>
</dbReference>
<dbReference type="SUPFAM" id="SSF52799">
    <property type="entry name" value="(Phosphotyrosine protein) phosphatases II"/>
    <property type="match status" value="1"/>
</dbReference>
<gene>
    <name evidence="3" type="ORF">E2986_04716</name>
</gene>
<keyword evidence="4" id="KW-1185">Reference proteome</keyword>
<dbReference type="InterPro" id="IPR030564">
    <property type="entry name" value="Myotubularin"/>
</dbReference>
<accession>A0A833WC27</accession>
<evidence type="ECO:0000313" key="4">
    <source>
        <dbReference type="Proteomes" id="UP000655588"/>
    </source>
</evidence>
<dbReference type="Proteomes" id="UP000655588">
    <property type="component" value="Unassembled WGS sequence"/>
</dbReference>
<dbReference type="Pfam" id="PF12578">
    <property type="entry name" value="3-PAP"/>
    <property type="match status" value="1"/>
</dbReference>
<comment type="caution">
    <text evidence="3">The sequence shown here is derived from an EMBL/GenBank/DDBJ whole genome shotgun (WGS) entry which is preliminary data.</text>
</comment>
<dbReference type="PROSITE" id="PS51339">
    <property type="entry name" value="PPASE_MYOTUBULARIN"/>
    <property type="match status" value="1"/>
</dbReference>
<protein>
    <recommendedName>
        <fullName evidence="2">Myotubularin phosphatase domain-containing protein</fullName>
    </recommendedName>
</protein>
<proteinExistence type="inferred from homology"/>
<evidence type="ECO:0000313" key="3">
    <source>
        <dbReference type="EMBL" id="KAF3427363.1"/>
    </source>
</evidence>
<dbReference type="AlphaFoldDB" id="A0A833WC27"/>
<dbReference type="Pfam" id="PF06602">
    <property type="entry name" value="Myotub-related"/>
    <property type="match status" value="2"/>
</dbReference>